<evidence type="ECO:0000313" key="2">
    <source>
        <dbReference type="Proteomes" id="UP000726737"/>
    </source>
</evidence>
<gene>
    <name evidence="1" type="ORF">BG011_000704</name>
</gene>
<reference evidence="1" key="1">
    <citation type="journal article" date="2020" name="Fungal Divers.">
        <title>Resolving the Mortierellaceae phylogeny through synthesis of multi-gene phylogenetics and phylogenomics.</title>
        <authorList>
            <person name="Vandepol N."/>
            <person name="Liber J."/>
            <person name="Desiro A."/>
            <person name="Na H."/>
            <person name="Kennedy M."/>
            <person name="Barry K."/>
            <person name="Grigoriev I.V."/>
            <person name="Miller A.N."/>
            <person name="O'Donnell K."/>
            <person name="Stajich J.E."/>
            <person name="Bonito G."/>
        </authorList>
    </citation>
    <scope>NUCLEOTIDE SEQUENCE</scope>
    <source>
        <strain evidence="1">KOD948</strain>
    </source>
</reference>
<protein>
    <submittedName>
        <fullName evidence="1">Uncharacterized protein</fullName>
    </submittedName>
</protein>
<dbReference type="EMBL" id="JAAAJA010001158">
    <property type="protein sequence ID" value="KAG0247941.1"/>
    <property type="molecule type" value="Genomic_DNA"/>
</dbReference>
<dbReference type="OrthoDB" id="2448606at2759"/>
<proteinExistence type="predicted"/>
<name>A0A9P6TV64_9FUNG</name>
<organism evidence="1 2">
    <name type="scientific">Mortierella polycephala</name>
    <dbReference type="NCBI Taxonomy" id="41804"/>
    <lineage>
        <taxon>Eukaryota</taxon>
        <taxon>Fungi</taxon>
        <taxon>Fungi incertae sedis</taxon>
        <taxon>Mucoromycota</taxon>
        <taxon>Mortierellomycotina</taxon>
        <taxon>Mortierellomycetes</taxon>
        <taxon>Mortierellales</taxon>
        <taxon>Mortierellaceae</taxon>
        <taxon>Mortierella</taxon>
    </lineage>
</organism>
<comment type="caution">
    <text evidence="1">The sequence shown here is derived from an EMBL/GenBank/DDBJ whole genome shotgun (WGS) entry which is preliminary data.</text>
</comment>
<dbReference type="AlphaFoldDB" id="A0A9P6TV64"/>
<accession>A0A9P6TV64</accession>
<evidence type="ECO:0000313" key="1">
    <source>
        <dbReference type="EMBL" id="KAG0247941.1"/>
    </source>
</evidence>
<dbReference type="Proteomes" id="UP000726737">
    <property type="component" value="Unassembled WGS sequence"/>
</dbReference>
<keyword evidence="2" id="KW-1185">Reference proteome</keyword>
<sequence>MEEKEAKDRHLHALHVGVYERETAVTKSHTRDILLDIGTGADAGHLSEKTGLVASSTSTSTSASSSSTLNIISVAGQKHPRDSLGEQDEASLKAARNACPSVESYLSSNLLRTPLQSPTPSESASPVRPFMLPEEDQEEDQLLATAASQHHGDDSNTFFTTATECQHREYLLQELRNGRQLPHSSGRPQYTFDLPLGGRDWGPQMTRIYDATRKKADLTFLDLNEIAVLSGVLHVDEEHAHFSKDEILQIRRDVLKMFYTKAQQDEDLKRAQAARGHWATWYELWSSIELSASLAADQGAESTLDTIPVIDSIMAAYEDCKTKNILPVLFMALHVFRKFNTWSKLRSEADCAMAMVGPILEEVLQIQHEVKFTSANFTTAHGKERKQELGQHGSSRQPDIVGCTAGGKEIYFGELKGIHATKQDVNVDILRLTIFAKDALDHLHCFLAEDPPLLTFKTKGRAVVFFLATKQGNAIVHTRMSSVELPSKLSELNLNQEFFFRLFQVQTLLETTKEYLKKRRGKRLQDHCPFPTLGTPERLYAMRSPFKVARSL</sequence>